<dbReference type="PANTHER" id="PTHR21666:SF270">
    <property type="entry name" value="MUREIN HYDROLASE ACTIVATOR ENVC"/>
    <property type="match status" value="1"/>
</dbReference>
<sequence>MAHRQQIWILLALPLVVGISHAATAGDLIIPLSCDIGRTCFIQNYVDIDDSPSAKDYMCGTLTYDGHNGVDFRLTSHGGRQNPVHVVVAAEGTVLRTRDGLADNPVKGDRRDAAKGNECGNGVVVRHSGDRETQYCHMAKDSILVKAGDTVRAGQVLGAVGMSGLTEYPHLHFIVRREGKVIDPFGTGLIPGACGNHTESEWTDDARVRLTYSPRAVLNFGFATEAVTNDMIEVDAVSQRKLTTKSEALVVYVRTIGLKTGDDQSLTLRDPDGRIIAEKGPVAVAQNQAQTILFIGKKRSTEPWPGGVYSATYIVGRNGAPMLNQVFRHDLR</sequence>
<evidence type="ECO:0000313" key="4">
    <source>
        <dbReference type="Proteomes" id="UP000076574"/>
    </source>
</evidence>
<dbReference type="CDD" id="cd12797">
    <property type="entry name" value="M23_peptidase"/>
    <property type="match status" value="1"/>
</dbReference>
<dbReference type="EMBL" id="LVYV01000005">
    <property type="protein sequence ID" value="KZD24231.1"/>
    <property type="molecule type" value="Genomic_DNA"/>
</dbReference>
<gene>
    <name evidence="3" type="ORF">A4A58_24140</name>
</gene>
<dbReference type="Pfam" id="PF01551">
    <property type="entry name" value="Peptidase_M23"/>
    <property type="match status" value="1"/>
</dbReference>
<dbReference type="InterPro" id="IPR011055">
    <property type="entry name" value="Dup_hybrid_motif"/>
</dbReference>
<evidence type="ECO:0000313" key="3">
    <source>
        <dbReference type="EMBL" id="KZD24231.1"/>
    </source>
</evidence>
<dbReference type="AlphaFoldDB" id="A0A161R549"/>
<feature type="signal peptide" evidence="1">
    <location>
        <begin position="1"/>
        <end position="25"/>
    </location>
</feature>
<dbReference type="SUPFAM" id="SSF51261">
    <property type="entry name" value="Duplicated hybrid motif"/>
    <property type="match status" value="1"/>
</dbReference>
<comment type="caution">
    <text evidence="3">The sequence shown here is derived from an EMBL/GenBank/DDBJ whole genome shotgun (WGS) entry which is preliminary data.</text>
</comment>
<dbReference type="PANTHER" id="PTHR21666">
    <property type="entry name" value="PEPTIDASE-RELATED"/>
    <property type="match status" value="1"/>
</dbReference>
<dbReference type="Proteomes" id="UP000076574">
    <property type="component" value="Unassembled WGS sequence"/>
</dbReference>
<name>A0A161R549_9BRAD</name>
<dbReference type="GO" id="GO:0004222">
    <property type="term" value="F:metalloendopeptidase activity"/>
    <property type="evidence" value="ECO:0007669"/>
    <property type="project" value="TreeGrafter"/>
</dbReference>
<dbReference type="InterPro" id="IPR050570">
    <property type="entry name" value="Cell_wall_metabolism_enzyme"/>
</dbReference>
<dbReference type="InterPro" id="IPR016047">
    <property type="entry name" value="M23ase_b-sheet_dom"/>
</dbReference>
<reference evidence="3 4" key="1">
    <citation type="submission" date="2016-03" db="EMBL/GenBank/DDBJ databases">
        <title>Microsymbionts genomes from the relict species Vavilovia formosa (Stev.) Fed.</title>
        <authorList>
            <person name="Kopat V."/>
            <person name="Chirak E."/>
            <person name="Kimeklis A."/>
            <person name="Andronov E."/>
        </authorList>
    </citation>
    <scope>NUCLEOTIDE SEQUENCE [LARGE SCALE GENOMIC DNA]</scope>
    <source>
        <strain evidence="3 4">Vaf07</strain>
    </source>
</reference>
<evidence type="ECO:0000259" key="2">
    <source>
        <dbReference type="Pfam" id="PF01551"/>
    </source>
</evidence>
<keyword evidence="1" id="KW-0732">Signal</keyword>
<proteinExistence type="predicted"/>
<feature type="domain" description="M23ase beta-sheet core" evidence="2">
    <location>
        <begin position="67"/>
        <end position="184"/>
    </location>
</feature>
<dbReference type="Gene3D" id="2.70.70.10">
    <property type="entry name" value="Glucose Permease (Domain IIA)"/>
    <property type="match status" value="1"/>
</dbReference>
<organism evidence="3 4">
    <name type="scientific">Tardiphaga robiniae</name>
    <dbReference type="NCBI Taxonomy" id="943830"/>
    <lineage>
        <taxon>Bacteria</taxon>
        <taxon>Pseudomonadati</taxon>
        <taxon>Pseudomonadota</taxon>
        <taxon>Alphaproteobacteria</taxon>
        <taxon>Hyphomicrobiales</taxon>
        <taxon>Nitrobacteraceae</taxon>
        <taxon>Tardiphaga</taxon>
    </lineage>
</organism>
<dbReference type="RefSeq" id="WP_068731328.1">
    <property type="nucleotide sequence ID" value="NZ_LVYV01000005.1"/>
</dbReference>
<protein>
    <recommendedName>
        <fullName evidence="2">M23ase beta-sheet core domain-containing protein</fullName>
    </recommendedName>
</protein>
<keyword evidence="4" id="KW-1185">Reference proteome</keyword>
<evidence type="ECO:0000256" key="1">
    <source>
        <dbReference type="SAM" id="SignalP"/>
    </source>
</evidence>
<feature type="chain" id="PRO_5007825507" description="M23ase beta-sheet core domain-containing protein" evidence="1">
    <location>
        <begin position="26"/>
        <end position="332"/>
    </location>
</feature>
<dbReference type="OrthoDB" id="5489603at2"/>
<accession>A0A161R549</accession>